<feature type="compositionally biased region" description="Basic and acidic residues" evidence="2">
    <location>
        <begin position="62"/>
        <end position="72"/>
    </location>
</feature>
<gene>
    <name evidence="4" type="ORF">VFH_I380240</name>
</gene>
<dbReference type="Pfam" id="PF13912">
    <property type="entry name" value="zf-C2H2_6"/>
    <property type="match status" value="2"/>
</dbReference>
<evidence type="ECO:0000256" key="2">
    <source>
        <dbReference type="SAM" id="MobiDB-lite"/>
    </source>
</evidence>
<dbReference type="SUPFAM" id="SSF57667">
    <property type="entry name" value="beta-beta-alpha zinc fingers"/>
    <property type="match status" value="2"/>
</dbReference>
<dbReference type="Proteomes" id="UP001157006">
    <property type="component" value="Chromosome 1L"/>
</dbReference>
<keyword evidence="5" id="KW-1185">Reference proteome</keyword>
<organism evidence="4 5">
    <name type="scientific">Vicia faba</name>
    <name type="common">Broad bean</name>
    <name type="synonym">Faba vulgaris</name>
    <dbReference type="NCBI Taxonomy" id="3906"/>
    <lineage>
        <taxon>Eukaryota</taxon>
        <taxon>Viridiplantae</taxon>
        <taxon>Streptophyta</taxon>
        <taxon>Embryophyta</taxon>
        <taxon>Tracheophyta</taxon>
        <taxon>Spermatophyta</taxon>
        <taxon>Magnoliopsida</taxon>
        <taxon>eudicotyledons</taxon>
        <taxon>Gunneridae</taxon>
        <taxon>Pentapetalae</taxon>
        <taxon>rosids</taxon>
        <taxon>fabids</taxon>
        <taxon>Fabales</taxon>
        <taxon>Fabaceae</taxon>
        <taxon>Papilionoideae</taxon>
        <taxon>50 kb inversion clade</taxon>
        <taxon>NPAAA clade</taxon>
        <taxon>Hologalegina</taxon>
        <taxon>IRL clade</taxon>
        <taxon>Fabeae</taxon>
        <taxon>Vicia</taxon>
    </lineage>
</organism>
<dbReference type="PROSITE" id="PS00028">
    <property type="entry name" value="ZINC_FINGER_C2H2_1"/>
    <property type="match status" value="2"/>
</dbReference>
<reference evidence="4 5" key="1">
    <citation type="submission" date="2023-01" db="EMBL/GenBank/DDBJ databases">
        <authorList>
            <person name="Kreplak J."/>
        </authorList>
    </citation>
    <scope>NUCLEOTIDE SEQUENCE [LARGE SCALE GENOMIC DNA]</scope>
</reference>
<dbReference type="InterPro" id="IPR044303">
    <property type="entry name" value="ZAT1/4/9"/>
</dbReference>
<dbReference type="Gene3D" id="3.30.160.60">
    <property type="entry name" value="Classic Zinc Finger"/>
    <property type="match status" value="1"/>
</dbReference>
<dbReference type="InterPro" id="IPR036236">
    <property type="entry name" value="Znf_C2H2_sf"/>
</dbReference>
<dbReference type="PROSITE" id="PS50157">
    <property type="entry name" value="ZINC_FINGER_C2H2_2"/>
    <property type="match status" value="3"/>
</dbReference>
<feature type="domain" description="C2H2-type" evidence="3">
    <location>
        <begin position="194"/>
        <end position="221"/>
    </location>
</feature>
<feature type="domain" description="C2H2-type" evidence="3">
    <location>
        <begin position="156"/>
        <end position="183"/>
    </location>
</feature>
<evidence type="ECO:0000313" key="4">
    <source>
        <dbReference type="EMBL" id="CAI8589143.1"/>
    </source>
</evidence>
<feature type="region of interest" description="Disordered" evidence="2">
    <location>
        <begin position="62"/>
        <end position="114"/>
    </location>
</feature>
<proteinExistence type="predicted"/>
<sequence>MEEYKCKLCTRSFISGRALGGHMKAHLAILPHHHRTPPSSYSDENLSDPKFSFSTKTEYILHDRESETESKHPTQKRSNRNRNSEQKKLKQSLIASHSPQTPISSISETSPEEELAKTLMMLSRDQWNTDVAVKEESQEVERSMEDIKFREVSRRRKCYECGQNFPSSTAVKSHKNICLQNEPATTSGGDHKIFKCLVCSKVFGSGQALGGHKKSHLHKKKLCFIDLNLPPSLQENHDRIN</sequence>
<dbReference type="AlphaFoldDB" id="A0AAV0YW25"/>
<evidence type="ECO:0000313" key="5">
    <source>
        <dbReference type="Proteomes" id="UP001157006"/>
    </source>
</evidence>
<dbReference type="GO" id="GO:0006355">
    <property type="term" value="P:regulation of DNA-templated transcription"/>
    <property type="evidence" value="ECO:0007669"/>
    <property type="project" value="InterPro"/>
</dbReference>
<keyword evidence="1" id="KW-0862">Zinc</keyword>
<protein>
    <recommendedName>
        <fullName evidence="3">C2H2-type domain-containing protein</fullName>
    </recommendedName>
</protein>
<dbReference type="PANTHER" id="PTHR46326:SF8">
    <property type="entry name" value="C2H2-LIKE ZINC FINGER PROTEIN"/>
    <property type="match status" value="1"/>
</dbReference>
<dbReference type="EMBL" id="OX451736">
    <property type="protein sequence ID" value="CAI8589143.1"/>
    <property type="molecule type" value="Genomic_DNA"/>
</dbReference>
<name>A0AAV0YW25_VICFA</name>
<evidence type="ECO:0000259" key="3">
    <source>
        <dbReference type="PROSITE" id="PS50157"/>
    </source>
</evidence>
<keyword evidence="1" id="KW-0479">Metal-binding</keyword>
<feature type="domain" description="C2H2-type" evidence="3">
    <location>
        <begin position="4"/>
        <end position="31"/>
    </location>
</feature>
<keyword evidence="1" id="KW-0863">Zinc-finger</keyword>
<dbReference type="InterPro" id="IPR013087">
    <property type="entry name" value="Znf_C2H2_type"/>
</dbReference>
<dbReference type="GO" id="GO:0008270">
    <property type="term" value="F:zinc ion binding"/>
    <property type="evidence" value="ECO:0007669"/>
    <property type="project" value="UniProtKB-KW"/>
</dbReference>
<evidence type="ECO:0000256" key="1">
    <source>
        <dbReference type="PROSITE-ProRule" id="PRU00042"/>
    </source>
</evidence>
<accession>A0AAV0YW25</accession>
<dbReference type="SMART" id="SM00355">
    <property type="entry name" value="ZnF_C2H2"/>
    <property type="match status" value="3"/>
</dbReference>
<dbReference type="PANTHER" id="PTHR46326">
    <property type="entry name" value="ZINC FINGER PROTEIN ZAT1-RELATED"/>
    <property type="match status" value="1"/>
</dbReference>